<dbReference type="GO" id="GO:0005737">
    <property type="term" value="C:cytoplasm"/>
    <property type="evidence" value="ECO:0007669"/>
    <property type="project" value="TreeGrafter"/>
</dbReference>
<dbReference type="GO" id="GO:0016791">
    <property type="term" value="F:phosphatase activity"/>
    <property type="evidence" value="ECO:0007669"/>
    <property type="project" value="TreeGrafter"/>
</dbReference>
<sequence length="216" mass="24591">MTVVYFTRHGESRFNVAERTGQPEPDDGDHLSERGWEQARGLGERLKGEGIERIIASPYGRAQETAQGIGEVLGLSFNTDEDLHEAVQSDAYRAASPHFNGEGHITWMPKSPPDHAEPGAESFNDILARVQRVQTRLEERVESERILCVSHWGFIHYFTGAALFREAFSPAHLPALYRMGHINTGITMFQQRRDYFIEGERYDGWALHTWNDQAHL</sequence>
<gene>
    <name evidence="1" type="ORF">OJ997_18480</name>
</gene>
<dbReference type="RefSeq" id="WP_270026663.1">
    <property type="nucleotide sequence ID" value="NZ_JAPDDP010000033.1"/>
</dbReference>
<name>A0A9X3SCA5_9ACTN</name>
<dbReference type="AlphaFoldDB" id="A0A9X3SCA5"/>
<dbReference type="PANTHER" id="PTHR48100:SF1">
    <property type="entry name" value="HISTIDINE PHOSPHATASE FAMILY PROTEIN-RELATED"/>
    <property type="match status" value="1"/>
</dbReference>
<dbReference type="SMART" id="SM00855">
    <property type="entry name" value="PGAM"/>
    <property type="match status" value="1"/>
</dbReference>
<dbReference type="CDD" id="cd07067">
    <property type="entry name" value="HP_PGM_like"/>
    <property type="match status" value="1"/>
</dbReference>
<comment type="caution">
    <text evidence="1">The sequence shown here is derived from an EMBL/GenBank/DDBJ whole genome shotgun (WGS) entry which is preliminary data.</text>
</comment>
<dbReference type="InterPro" id="IPR029033">
    <property type="entry name" value="His_PPase_superfam"/>
</dbReference>
<dbReference type="Proteomes" id="UP001147653">
    <property type="component" value="Unassembled WGS sequence"/>
</dbReference>
<protein>
    <submittedName>
        <fullName evidence="1">Histidine phosphatase family protein</fullName>
    </submittedName>
</protein>
<organism evidence="1 2">
    <name type="scientific">Solirubrobacter phytolaccae</name>
    <dbReference type="NCBI Taxonomy" id="1404360"/>
    <lineage>
        <taxon>Bacteria</taxon>
        <taxon>Bacillati</taxon>
        <taxon>Actinomycetota</taxon>
        <taxon>Thermoleophilia</taxon>
        <taxon>Solirubrobacterales</taxon>
        <taxon>Solirubrobacteraceae</taxon>
        <taxon>Solirubrobacter</taxon>
    </lineage>
</organism>
<dbReference type="PANTHER" id="PTHR48100">
    <property type="entry name" value="BROAD-SPECIFICITY PHOSPHATASE YOR283W-RELATED"/>
    <property type="match status" value="1"/>
</dbReference>
<dbReference type="SUPFAM" id="SSF53254">
    <property type="entry name" value="Phosphoglycerate mutase-like"/>
    <property type="match status" value="1"/>
</dbReference>
<evidence type="ECO:0000313" key="2">
    <source>
        <dbReference type="Proteomes" id="UP001147653"/>
    </source>
</evidence>
<dbReference type="Pfam" id="PF00300">
    <property type="entry name" value="His_Phos_1"/>
    <property type="match status" value="1"/>
</dbReference>
<proteinExistence type="predicted"/>
<dbReference type="InterPro" id="IPR050275">
    <property type="entry name" value="PGM_Phosphatase"/>
</dbReference>
<dbReference type="InterPro" id="IPR013078">
    <property type="entry name" value="His_Pase_superF_clade-1"/>
</dbReference>
<keyword evidence="2" id="KW-1185">Reference proteome</keyword>
<evidence type="ECO:0000313" key="1">
    <source>
        <dbReference type="EMBL" id="MDA0182300.1"/>
    </source>
</evidence>
<dbReference type="Gene3D" id="3.40.50.1240">
    <property type="entry name" value="Phosphoglycerate mutase-like"/>
    <property type="match status" value="1"/>
</dbReference>
<dbReference type="EMBL" id="JAPDDP010000033">
    <property type="protein sequence ID" value="MDA0182300.1"/>
    <property type="molecule type" value="Genomic_DNA"/>
</dbReference>
<accession>A0A9X3SCA5</accession>
<reference evidence="1" key="1">
    <citation type="submission" date="2022-10" db="EMBL/GenBank/DDBJ databases">
        <title>The WGS of Solirubrobacter phytolaccae KCTC 29190.</title>
        <authorList>
            <person name="Jiang Z."/>
        </authorList>
    </citation>
    <scope>NUCLEOTIDE SEQUENCE</scope>
    <source>
        <strain evidence="1">KCTC 29190</strain>
    </source>
</reference>